<reference evidence="1" key="1">
    <citation type="journal article" date="2015" name="Nature">
        <title>Complex archaea that bridge the gap between prokaryotes and eukaryotes.</title>
        <authorList>
            <person name="Spang A."/>
            <person name="Saw J.H."/>
            <person name="Jorgensen S.L."/>
            <person name="Zaremba-Niedzwiedzka K."/>
            <person name="Martijn J."/>
            <person name="Lind A.E."/>
            <person name="van Eijk R."/>
            <person name="Schleper C."/>
            <person name="Guy L."/>
            <person name="Ettema T.J."/>
        </authorList>
    </citation>
    <scope>NUCLEOTIDE SEQUENCE</scope>
</reference>
<sequence length="92" mass="10600">MSITELIEGAKQVYDVGGVGCCLHIVLDDGNLNDGDVDFCIRRAEDHGHETCKKFAVRLRAESLEVREQLYERYDEYYTGTESLIQKLWRSK</sequence>
<evidence type="ECO:0000313" key="1">
    <source>
        <dbReference type="EMBL" id="KKN44378.1"/>
    </source>
</evidence>
<accession>A0A0F9TSN6</accession>
<proteinExistence type="predicted"/>
<comment type="caution">
    <text evidence="1">The sequence shown here is derived from an EMBL/GenBank/DDBJ whole genome shotgun (WGS) entry which is preliminary data.</text>
</comment>
<gene>
    <name evidence="1" type="ORF">LCGC14_0693740</name>
</gene>
<protein>
    <submittedName>
        <fullName evidence="1">Uncharacterized protein</fullName>
    </submittedName>
</protein>
<dbReference type="AlphaFoldDB" id="A0A0F9TSN6"/>
<dbReference type="EMBL" id="LAZR01001455">
    <property type="protein sequence ID" value="KKN44378.1"/>
    <property type="molecule type" value="Genomic_DNA"/>
</dbReference>
<organism evidence="1">
    <name type="scientific">marine sediment metagenome</name>
    <dbReference type="NCBI Taxonomy" id="412755"/>
    <lineage>
        <taxon>unclassified sequences</taxon>
        <taxon>metagenomes</taxon>
        <taxon>ecological metagenomes</taxon>
    </lineage>
</organism>
<name>A0A0F9TSN6_9ZZZZ</name>